<keyword evidence="5" id="KW-1185">Reference proteome</keyword>
<dbReference type="GO" id="GO:0031146">
    <property type="term" value="P:SCF-dependent proteasomal ubiquitin-dependent protein catabolic process"/>
    <property type="evidence" value="ECO:0007669"/>
    <property type="project" value="TreeGrafter"/>
</dbReference>
<feature type="compositionally biased region" description="Polar residues" evidence="2">
    <location>
        <begin position="497"/>
        <end position="525"/>
    </location>
</feature>
<feature type="compositionally biased region" description="Polar residues" evidence="2">
    <location>
        <begin position="193"/>
        <end position="207"/>
    </location>
</feature>
<feature type="region of interest" description="Disordered" evidence="2">
    <location>
        <begin position="1"/>
        <end position="126"/>
    </location>
</feature>
<comment type="caution">
    <text evidence="4">The sequence shown here is derived from an EMBL/GenBank/DDBJ whole genome shotgun (WGS) entry which is preliminary data.</text>
</comment>
<dbReference type="InterPro" id="IPR001810">
    <property type="entry name" value="F-box_dom"/>
</dbReference>
<gene>
    <name evidence="4" type="ORF">FHL15_004898</name>
</gene>
<feature type="compositionally biased region" description="Polar residues" evidence="2">
    <location>
        <begin position="1"/>
        <end position="12"/>
    </location>
</feature>
<feature type="region of interest" description="Disordered" evidence="2">
    <location>
        <begin position="464"/>
        <end position="530"/>
    </location>
</feature>
<dbReference type="PANTHER" id="PTHR12874">
    <property type="entry name" value="F-BOX ONLY PROTEIN 48-RELATED"/>
    <property type="match status" value="1"/>
</dbReference>
<dbReference type="GO" id="GO:0019005">
    <property type="term" value="C:SCF ubiquitin ligase complex"/>
    <property type="evidence" value="ECO:0007669"/>
    <property type="project" value="TreeGrafter"/>
</dbReference>
<dbReference type="Pfam" id="PF12937">
    <property type="entry name" value="F-box-like"/>
    <property type="match status" value="1"/>
</dbReference>
<feature type="domain" description="F-box" evidence="3">
    <location>
        <begin position="255"/>
        <end position="305"/>
    </location>
</feature>
<feature type="compositionally biased region" description="Basic residues" evidence="2">
    <location>
        <begin position="468"/>
        <end position="480"/>
    </location>
</feature>
<proteinExistence type="predicted"/>
<dbReference type="Gene3D" id="1.20.1280.50">
    <property type="match status" value="1"/>
</dbReference>
<dbReference type="Pfam" id="PF19270">
    <property type="entry name" value="FBO_C"/>
    <property type="match status" value="1"/>
</dbReference>
<dbReference type="InterPro" id="IPR045464">
    <property type="entry name" value="Hrt3/FBXO9_C"/>
</dbReference>
<feature type="compositionally biased region" description="Low complexity" evidence="2">
    <location>
        <begin position="181"/>
        <end position="192"/>
    </location>
</feature>
<dbReference type="PANTHER" id="PTHR12874:SF9">
    <property type="entry name" value="F-BOX ONLY PROTEIN 48"/>
    <property type="match status" value="1"/>
</dbReference>
<dbReference type="AlphaFoldDB" id="A0A553I1P7"/>
<dbReference type="GO" id="GO:0005737">
    <property type="term" value="C:cytoplasm"/>
    <property type="evidence" value="ECO:0007669"/>
    <property type="project" value="TreeGrafter"/>
</dbReference>
<dbReference type="Proteomes" id="UP000319160">
    <property type="component" value="Unassembled WGS sequence"/>
</dbReference>
<evidence type="ECO:0000259" key="3">
    <source>
        <dbReference type="PROSITE" id="PS50181"/>
    </source>
</evidence>
<reference evidence="5" key="1">
    <citation type="submission" date="2019-06" db="EMBL/GenBank/DDBJ databases">
        <title>Draft genome sequence of the griseofulvin-producing fungus Xylaria cubensis strain G536.</title>
        <authorList>
            <person name="Mead M.E."/>
            <person name="Raja H.A."/>
            <person name="Steenwyk J.L."/>
            <person name="Knowles S.L."/>
            <person name="Oberlies N.H."/>
            <person name="Rokas A."/>
        </authorList>
    </citation>
    <scope>NUCLEOTIDE SEQUENCE [LARGE SCALE GENOMIC DNA]</scope>
    <source>
        <strain evidence="5">G536</strain>
    </source>
</reference>
<dbReference type="STRING" id="2512241.A0A553I1P7"/>
<dbReference type="OrthoDB" id="2117972at2759"/>
<evidence type="ECO:0000256" key="2">
    <source>
        <dbReference type="SAM" id="MobiDB-lite"/>
    </source>
</evidence>
<organism evidence="4 5">
    <name type="scientific">Xylaria flabelliformis</name>
    <dbReference type="NCBI Taxonomy" id="2512241"/>
    <lineage>
        <taxon>Eukaryota</taxon>
        <taxon>Fungi</taxon>
        <taxon>Dikarya</taxon>
        <taxon>Ascomycota</taxon>
        <taxon>Pezizomycotina</taxon>
        <taxon>Sordariomycetes</taxon>
        <taxon>Xylariomycetidae</taxon>
        <taxon>Xylariales</taxon>
        <taxon>Xylariaceae</taxon>
        <taxon>Xylaria</taxon>
    </lineage>
</organism>
<accession>A0A553I1P7</accession>
<evidence type="ECO:0000256" key="1">
    <source>
        <dbReference type="ARBA" id="ARBA00022786"/>
    </source>
</evidence>
<keyword evidence="1" id="KW-0833">Ubl conjugation pathway</keyword>
<feature type="region of interest" description="Disordered" evidence="2">
    <location>
        <begin position="176"/>
        <end position="218"/>
    </location>
</feature>
<evidence type="ECO:0000313" key="4">
    <source>
        <dbReference type="EMBL" id="TRX94130.1"/>
    </source>
</evidence>
<sequence>MDQPPEQIQSELESFRRQWQEEVSSRTKKPAPAIPTPAPAPAPSLTSASGSRPTHRPGPSSSTGTNRPPRRHHELPSHTKGPASAAKVGQLDDDDEEDYVPAPVFEGDGSSSIAKKGGHTLDEEKVKEPKTALDFYEHAVERETTGKLGDSLQLYRKAFRMDEGVDRKYRDKHFAGRWGKQAAQQQQQQQQQINPSNAAATVPNTAHHSLEGSSGGGGGSGEVAIPLSFPELIASFASLKVEGAPPECEGVDPPPCPMAALPDEILVHILRDVATADVGDFVRLSQVCRRLAYLVATEDQIWRRVCIGSEFGFGGMHRHFQSSITWEPLSLSEALAESEAETDTATEVEGEGIYTLEDLQHRRATAAHATTLSLYRNVTAGGYATWQSMFRRRPRIRFNGCYISTVNYIRPGVNSGQHLTWNTPVHIVTYYRYLRLFRDGTAISLLTTDEPAHVVHHLTKENIPSHRGSAHTHQHQHQHQHLPQPAMSSALKGRWRLSSSAQDNNGPSLNMPNNPSTPKTPTAITESEESDLYIETEGAVGAKYTYRLDLSLQSAGSRKQSSATRNNKLVWRGFWSYNRLTDDWAQFTLKNDKPFFFSRVKSYGMGE</sequence>
<dbReference type="EMBL" id="VFLP01000024">
    <property type="protein sequence ID" value="TRX94130.1"/>
    <property type="molecule type" value="Genomic_DNA"/>
</dbReference>
<protein>
    <recommendedName>
        <fullName evidence="3">F-box domain-containing protein</fullName>
    </recommendedName>
</protein>
<dbReference type="SUPFAM" id="SSF81383">
    <property type="entry name" value="F-box domain"/>
    <property type="match status" value="1"/>
</dbReference>
<name>A0A553I1P7_9PEZI</name>
<feature type="compositionally biased region" description="Pro residues" evidence="2">
    <location>
        <begin position="32"/>
        <end position="42"/>
    </location>
</feature>
<evidence type="ECO:0000313" key="5">
    <source>
        <dbReference type="Proteomes" id="UP000319160"/>
    </source>
</evidence>
<feature type="compositionally biased region" description="Basic and acidic residues" evidence="2">
    <location>
        <begin position="13"/>
        <end position="25"/>
    </location>
</feature>
<dbReference type="InterPro" id="IPR036047">
    <property type="entry name" value="F-box-like_dom_sf"/>
</dbReference>
<dbReference type="PROSITE" id="PS50181">
    <property type="entry name" value="FBOX"/>
    <property type="match status" value="1"/>
</dbReference>